<protein>
    <submittedName>
        <fullName evidence="2">Uncharacterized protein</fullName>
    </submittedName>
</protein>
<gene>
    <name evidence="2" type="ORF">EGYM00163_LOCUS47374</name>
</gene>
<dbReference type="AlphaFoldDB" id="A0A7S4LKV1"/>
<proteinExistence type="predicted"/>
<name>A0A7S4LKV1_9EUGL</name>
<evidence type="ECO:0000256" key="1">
    <source>
        <dbReference type="SAM" id="MobiDB-lite"/>
    </source>
</evidence>
<dbReference type="EMBL" id="HBJA01137702">
    <property type="protein sequence ID" value="CAE0836020.1"/>
    <property type="molecule type" value="Transcribed_RNA"/>
</dbReference>
<evidence type="ECO:0000313" key="2">
    <source>
        <dbReference type="EMBL" id="CAE0836020.1"/>
    </source>
</evidence>
<feature type="region of interest" description="Disordered" evidence="1">
    <location>
        <begin position="61"/>
        <end position="105"/>
    </location>
</feature>
<organism evidence="2">
    <name type="scientific">Eutreptiella gymnastica</name>
    <dbReference type="NCBI Taxonomy" id="73025"/>
    <lineage>
        <taxon>Eukaryota</taxon>
        <taxon>Discoba</taxon>
        <taxon>Euglenozoa</taxon>
        <taxon>Euglenida</taxon>
        <taxon>Spirocuta</taxon>
        <taxon>Euglenophyceae</taxon>
        <taxon>Eutreptiales</taxon>
        <taxon>Eutreptiaceae</taxon>
        <taxon>Eutreptiella</taxon>
    </lineage>
</organism>
<sequence length="105" mass="11778">MDVMRRHRRAMMLNQTMAVDERYMGQVCSWSLGSGPCISGKLYFTNERREEQRIPKHLKASMQRVAANSAPQRAVDQEAQAFASASSSSSSHPQSVPVMPTEHVQ</sequence>
<reference evidence="2" key="1">
    <citation type="submission" date="2021-01" db="EMBL/GenBank/DDBJ databases">
        <authorList>
            <person name="Corre E."/>
            <person name="Pelletier E."/>
            <person name="Niang G."/>
            <person name="Scheremetjew M."/>
            <person name="Finn R."/>
            <person name="Kale V."/>
            <person name="Holt S."/>
            <person name="Cochrane G."/>
            <person name="Meng A."/>
            <person name="Brown T."/>
            <person name="Cohen L."/>
        </authorList>
    </citation>
    <scope>NUCLEOTIDE SEQUENCE</scope>
    <source>
        <strain evidence="2">CCMP1594</strain>
    </source>
</reference>
<accession>A0A7S4LKV1</accession>